<feature type="domain" description="Histidine kinase" evidence="13">
    <location>
        <begin position="402"/>
        <end position="611"/>
    </location>
</feature>
<dbReference type="GO" id="GO:0005524">
    <property type="term" value="F:ATP binding"/>
    <property type="evidence" value="ECO:0007669"/>
    <property type="project" value="UniProtKB-KW"/>
</dbReference>
<evidence type="ECO:0000256" key="2">
    <source>
        <dbReference type="ARBA" id="ARBA00012438"/>
    </source>
</evidence>
<dbReference type="SUPFAM" id="SSF55874">
    <property type="entry name" value="ATPase domain of HSP90 chaperone/DNA topoisomerase II/histidine kinase"/>
    <property type="match status" value="1"/>
</dbReference>
<dbReference type="Pfam" id="PF00072">
    <property type="entry name" value="Response_reg"/>
    <property type="match status" value="1"/>
</dbReference>
<evidence type="ECO:0000256" key="10">
    <source>
        <dbReference type="SAM" id="Coils"/>
    </source>
</evidence>
<dbReference type="SUPFAM" id="SSF47384">
    <property type="entry name" value="Homodimeric domain of signal transducing histidine kinase"/>
    <property type="match status" value="1"/>
</dbReference>
<dbReference type="InterPro" id="IPR036097">
    <property type="entry name" value="HisK_dim/P_sf"/>
</dbReference>
<evidence type="ECO:0000256" key="12">
    <source>
        <dbReference type="SAM" id="SignalP"/>
    </source>
</evidence>
<dbReference type="Proteomes" id="UP001228113">
    <property type="component" value="Chromosome"/>
</dbReference>
<gene>
    <name evidence="15" type="ORF">METESE_17780</name>
</gene>
<dbReference type="Pfam" id="PF00512">
    <property type="entry name" value="HisKA"/>
    <property type="match status" value="1"/>
</dbReference>
<evidence type="ECO:0000313" key="16">
    <source>
        <dbReference type="Proteomes" id="UP001228113"/>
    </source>
</evidence>
<keyword evidence="5" id="KW-0547">Nucleotide-binding</keyword>
<evidence type="ECO:0000313" key="15">
    <source>
        <dbReference type="EMBL" id="BDU76820.1"/>
    </source>
</evidence>
<sequence length="749" mass="82225">MPLRFPLSRLLRLVGLLAMACLALGAVQAEPEQVTLQLKWHHQFQFAGYYAAEDQGYYKEAGLQVNIREAEPGLDVTQEVTSGRAQYGVGTSALLLARYHGAPVVVLAAIFQHSPAVFLAKGGMGIATVHDLAGRRVMLEDGADELRAYLRKEGMSERSLVLVKHTFDPADLLKGQVACMSAYDTDEPYFLDQAGQDYLTFSPRMGGIDFYGDNLFTSEAELKAHPARVKAFREASLRGWKYAMAHPEEVADLIIRRYGPRRGKDYIRFEARRMVPLIQPNLVDIGYMYEGRWQHVADVYEDLGLLPDGYDFSAFVYDPEAAASRARQKRFILGFGAMAALGLALGGLALVFYRLNVRLRLEIASRLRAEEDMRQEHAKQRELQDQLQQSQKMQSLGSLAGGVAHDMNNVLGAILGMASSQLEQHPEGSPARRAFTTIIKAAERGGGMVRGLLDFARKSPAQARDFSLNVVMREEVLLLERTTLARVRLDLDLDPDLRTLRGDPGALSHAIMNLCVNAVDAMPEGGVLTLRTRNLEDGRVEAQVEDTGTGMPPEVLARALDPFFTTKAEGRGTGLGLSMVYSTVTAHQGELHLDSAPGRGTRVSLRFPALGTAPRREAGAEPWTAPPPVRPLRVLVADDDPLVRESIQSVLEVLGHRAEAFPTGEELLDRLADLPDVDLVILDLNMPGLGGPGTLPRLRALRPDLPVFLVTGRADGEAQALVDGYPGVILLGKPFSLKELDDRLIRTFA</sequence>
<protein>
    <recommendedName>
        <fullName evidence="2">histidine kinase</fullName>
        <ecNumber evidence="2">2.7.13.3</ecNumber>
    </recommendedName>
</protein>
<organism evidence="15 16">
    <name type="scientific">Mesoterricola sediminis</name>
    <dbReference type="NCBI Taxonomy" id="2927980"/>
    <lineage>
        <taxon>Bacteria</taxon>
        <taxon>Pseudomonadati</taxon>
        <taxon>Acidobacteriota</taxon>
        <taxon>Holophagae</taxon>
        <taxon>Holophagales</taxon>
        <taxon>Holophagaceae</taxon>
        <taxon>Mesoterricola</taxon>
    </lineage>
</organism>
<dbReference type="PANTHER" id="PTHR43065:SF46">
    <property type="entry name" value="C4-DICARBOXYLATE TRANSPORT SENSOR PROTEIN DCTB"/>
    <property type="match status" value="1"/>
</dbReference>
<dbReference type="KEGG" id="msea:METESE_17780"/>
<dbReference type="EMBL" id="AP027081">
    <property type="protein sequence ID" value="BDU76820.1"/>
    <property type="molecule type" value="Genomic_DNA"/>
</dbReference>
<keyword evidence="4" id="KW-0808">Transferase</keyword>
<reference evidence="15" key="1">
    <citation type="journal article" date="2023" name="Int. J. Syst. Evol. Microbiol.">
        <title>Mesoterricola silvestris gen. nov., sp. nov., Mesoterricola sediminis sp. nov., Geothrix oryzae sp. nov., Geothrix edaphica sp. nov., Geothrix rubra sp. nov., and Geothrix limicola sp. nov., six novel members of Acidobacteriota isolated from soils.</title>
        <authorList>
            <person name="Itoh H."/>
            <person name="Sugisawa Y."/>
            <person name="Mise K."/>
            <person name="Xu Z."/>
            <person name="Kuniyasu M."/>
            <person name="Ushijima N."/>
            <person name="Kawano K."/>
            <person name="Kobayashi E."/>
            <person name="Shiratori Y."/>
            <person name="Masuda Y."/>
            <person name="Senoo K."/>
        </authorList>
    </citation>
    <scope>NUCLEOTIDE SEQUENCE</scope>
    <source>
        <strain evidence="15">W786</strain>
    </source>
</reference>
<evidence type="ECO:0000259" key="13">
    <source>
        <dbReference type="PROSITE" id="PS50109"/>
    </source>
</evidence>
<keyword evidence="11" id="KW-1133">Transmembrane helix</keyword>
<dbReference type="InterPro" id="IPR001789">
    <property type="entry name" value="Sig_transdc_resp-reg_receiver"/>
</dbReference>
<dbReference type="InterPro" id="IPR015168">
    <property type="entry name" value="SsuA/THI5"/>
</dbReference>
<keyword evidence="6" id="KW-0418">Kinase</keyword>
<dbReference type="Gene3D" id="3.40.190.10">
    <property type="entry name" value="Periplasmic binding protein-like II"/>
    <property type="match status" value="2"/>
</dbReference>
<keyword evidence="10" id="KW-0175">Coiled coil</keyword>
<dbReference type="InterPro" id="IPR003661">
    <property type="entry name" value="HisK_dim/P_dom"/>
</dbReference>
<feature type="coiled-coil region" evidence="10">
    <location>
        <begin position="366"/>
        <end position="393"/>
    </location>
</feature>
<dbReference type="PROSITE" id="PS50109">
    <property type="entry name" value="HIS_KIN"/>
    <property type="match status" value="1"/>
</dbReference>
<accession>A0AA48KD86</accession>
<evidence type="ECO:0000256" key="4">
    <source>
        <dbReference type="ARBA" id="ARBA00022679"/>
    </source>
</evidence>
<evidence type="ECO:0000256" key="3">
    <source>
        <dbReference type="ARBA" id="ARBA00022553"/>
    </source>
</evidence>
<feature type="signal peptide" evidence="12">
    <location>
        <begin position="1"/>
        <end position="29"/>
    </location>
</feature>
<dbReference type="Gene3D" id="3.30.565.10">
    <property type="entry name" value="Histidine kinase-like ATPase, C-terminal domain"/>
    <property type="match status" value="1"/>
</dbReference>
<evidence type="ECO:0000256" key="5">
    <source>
        <dbReference type="ARBA" id="ARBA00022741"/>
    </source>
</evidence>
<dbReference type="SMART" id="SM00388">
    <property type="entry name" value="HisKA"/>
    <property type="match status" value="1"/>
</dbReference>
<dbReference type="GO" id="GO:0000155">
    <property type="term" value="F:phosphorelay sensor kinase activity"/>
    <property type="evidence" value="ECO:0007669"/>
    <property type="project" value="InterPro"/>
</dbReference>
<keyword evidence="12" id="KW-0732">Signal</keyword>
<keyword evidence="3 9" id="KW-0597">Phosphoprotein</keyword>
<dbReference type="SMART" id="SM00448">
    <property type="entry name" value="REC"/>
    <property type="match status" value="1"/>
</dbReference>
<dbReference type="Pfam" id="PF02518">
    <property type="entry name" value="HATPase_c"/>
    <property type="match status" value="1"/>
</dbReference>
<comment type="catalytic activity">
    <reaction evidence="1">
        <text>ATP + protein L-histidine = ADP + protein N-phospho-L-histidine.</text>
        <dbReference type="EC" id="2.7.13.3"/>
    </reaction>
</comment>
<dbReference type="Pfam" id="PF09084">
    <property type="entry name" value="NMT1"/>
    <property type="match status" value="1"/>
</dbReference>
<dbReference type="Gene3D" id="1.10.287.130">
    <property type="match status" value="1"/>
</dbReference>
<dbReference type="PANTHER" id="PTHR43065">
    <property type="entry name" value="SENSOR HISTIDINE KINASE"/>
    <property type="match status" value="1"/>
</dbReference>
<evidence type="ECO:0000256" key="6">
    <source>
        <dbReference type="ARBA" id="ARBA00022777"/>
    </source>
</evidence>
<evidence type="ECO:0000256" key="9">
    <source>
        <dbReference type="PROSITE-ProRule" id="PRU00169"/>
    </source>
</evidence>
<keyword evidence="11" id="KW-0812">Transmembrane</keyword>
<keyword evidence="16" id="KW-1185">Reference proteome</keyword>
<feature type="chain" id="PRO_5041273091" description="histidine kinase" evidence="12">
    <location>
        <begin position="30"/>
        <end position="749"/>
    </location>
</feature>
<evidence type="ECO:0000256" key="8">
    <source>
        <dbReference type="ARBA" id="ARBA00023012"/>
    </source>
</evidence>
<dbReference type="AlphaFoldDB" id="A0AA48KD86"/>
<dbReference type="CDD" id="cd00082">
    <property type="entry name" value="HisKA"/>
    <property type="match status" value="1"/>
</dbReference>
<dbReference type="InterPro" id="IPR003594">
    <property type="entry name" value="HATPase_dom"/>
</dbReference>
<keyword evidence="7" id="KW-0067">ATP-binding</keyword>
<proteinExistence type="predicted"/>
<dbReference type="InterPro" id="IPR036890">
    <property type="entry name" value="HATPase_C_sf"/>
</dbReference>
<evidence type="ECO:0000259" key="14">
    <source>
        <dbReference type="PROSITE" id="PS50110"/>
    </source>
</evidence>
<dbReference type="SMART" id="SM00387">
    <property type="entry name" value="HATPase_c"/>
    <property type="match status" value="1"/>
</dbReference>
<dbReference type="RefSeq" id="WP_243332403.1">
    <property type="nucleotide sequence ID" value="NZ_AP027081.1"/>
</dbReference>
<dbReference type="SUPFAM" id="SSF53850">
    <property type="entry name" value="Periplasmic binding protein-like II"/>
    <property type="match status" value="1"/>
</dbReference>
<dbReference type="PROSITE" id="PS50110">
    <property type="entry name" value="RESPONSE_REGULATORY"/>
    <property type="match status" value="1"/>
</dbReference>
<feature type="domain" description="Response regulatory" evidence="14">
    <location>
        <begin position="633"/>
        <end position="748"/>
    </location>
</feature>
<evidence type="ECO:0000256" key="7">
    <source>
        <dbReference type="ARBA" id="ARBA00022840"/>
    </source>
</evidence>
<feature type="modified residue" description="4-aspartylphosphate" evidence="9">
    <location>
        <position position="683"/>
    </location>
</feature>
<feature type="transmembrane region" description="Helical" evidence="11">
    <location>
        <begin position="331"/>
        <end position="353"/>
    </location>
</feature>
<dbReference type="InterPro" id="IPR011006">
    <property type="entry name" value="CheY-like_superfamily"/>
</dbReference>
<keyword evidence="11" id="KW-0472">Membrane</keyword>
<dbReference type="PRINTS" id="PR00344">
    <property type="entry name" value="BCTRLSENSOR"/>
</dbReference>
<dbReference type="SUPFAM" id="SSF52172">
    <property type="entry name" value="CheY-like"/>
    <property type="match status" value="1"/>
</dbReference>
<dbReference type="EC" id="2.7.13.3" evidence="2"/>
<dbReference type="CDD" id="cd00156">
    <property type="entry name" value="REC"/>
    <property type="match status" value="1"/>
</dbReference>
<name>A0AA48KD86_9BACT</name>
<dbReference type="InterPro" id="IPR004358">
    <property type="entry name" value="Sig_transdc_His_kin-like_C"/>
</dbReference>
<dbReference type="Gene3D" id="3.40.50.2300">
    <property type="match status" value="1"/>
</dbReference>
<keyword evidence="8" id="KW-0902">Two-component regulatory system</keyword>
<evidence type="ECO:0000256" key="11">
    <source>
        <dbReference type="SAM" id="Phobius"/>
    </source>
</evidence>
<dbReference type="InterPro" id="IPR005467">
    <property type="entry name" value="His_kinase_dom"/>
</dbReference>
<evidence type="ECO:0000256" key="1">
    <source>
        <dbReference type="ARBA" id="ARBA00000085"/>
    </source>
</evidence>